<dbReference type="AlphaFoldDB" id="A0A1V9YPT5"/>
<keyword evidence="2" id="KW-1133">Transmembrane helix</keyword>
<dbReference type="OrthoDB" id="72408at2759"/>
<dbReference type="EMBL" id="JNBR01001424">
    <property type="protein sequence ID" value="OQR87742.1"/>
    <property type="molecule type" value="Genomic_DNA"/>
</dbReference>
<gene>
    <name evidence="3" type="ORF">ACHHYP_08092</name>
</gene>
<evidence type="ECO:0000313" key="4">
    <source>
        <dbReference type="Proteomes" id="UP000243579"/>
    </source>
</evidence>
<proteinExistence type="predicted"/>
<dbReference type="Proteomes" id="UP000243579">
    <property type="component" value="Unassembled WGS sequence"/>
</dbReference>
<keyword evidence="2" id="KW-0472">Membrane</keyword>
<comment type="caution">
    <text evidence="3">The sequence shown here is derived from an EMBL/GenBank/DDBJ whole genome shotgun (WGS) entry which is preliminary data.</text>
</comment>
<keyword evidence="2" id="KW-0812">Transmembrane</keyword>
<feature type="compositionally biased region" description="Low complexity" evidence="1">
    <location>
        <begin position="1"/>
        <end position="13"/>
    </location>
</feature>
<organism evidence="3 4">
    <name type="scientific">Achlya hypogyna</name>
    <name type="common">Oomycete</name>
    <name type="synonym">Protoachlya hypogyna</name>
    <dbReference type="NCBI Taxonomy" id="1202772"/>
    <lineage>
        <taxon>Eukaryota</taxon>
        <taxon>Sar</taxon>
        <taxon>Stramenopiles</taxon>
        <taxon>Oomycota</taxon>
        <taxon>Saprolegniomycetes</taxon>
        <taxon>Saprolegniales</taxon>
        <taxon>Achlyaceae</taxon>
        <taxon>Achlya</taxon>
    </lineage>
</organism>
<evidence type="ECO:0000256" key="1">
    <source>
        <dbReference type="SAM" id="MobiDB-lite"/>
    </source>
</evidence>
<evidence type="ECO:0000256" key="2">
    <source>
        <dbReference type="SAM" id="Phobius"/>
    </source>
</evidence>
<evidence type="ECO:0000313" key="3">
    <source>
        <dbReference type="EMBL" id="OQR87742.1"/>
    </source>
</evidence>
<feature type="transmembrane region" description="Helical" evidence="2">
    <location>
        <begin position="90"/>
        <end position="108"/>
    </location>
</feature>
<protein>
    <submittedName>
        <fullName evidence="3">Uncharacterized protein</fullName>
    </submittedName>
</protein>
<keyword evidence="4" id="KW-1185">Reference proteome</keyword>
<sequence length="486" mass="53316">MPLHKSSSSRSLSQLARLPATPEPVPKTPERPPRHTNVPMYVQSANKLAPFVVKSQHGDCSREIARMTMSIARVRSVLCVYLFWPLLHEIFARLVVVVVCILVLAAVLNPSDLSFAHWISTSVRTTAAPSSWFKALVHTVLPVDEASWTWRRYNLVFCTVVHVESIERDAVGVFGLWFWADSSYALASLCRTYLPWIAAVTNGGQPSGVQSHGVADTPASEHASRSKAVELRKTNQFAAAYEKYEEAAQLCINPLDQALYRLEGVRCLAKTLSKNKRNAATTCLKIERLCRQSCQELVGHGEFHTAGTALVEVAALLSEWSLPAASPADTSDVLEHIANLYAEALLVLQAADTMVDRRLAFQAGMAGGSLYAARALLDCPADSKAAWLGAAEVAFRRLGTSHVDINVSWAKEAFAAATWTHLARQDIVGAQAAYREFDDLCMAHITATDYLFQAVFDAYEKWNVDLVRAGKVAFDASGDTLLGWQV</sequence>
<name>A0A1V9YPT5_ACHHY</name>
<feature type="region of interest" description="Disordered" evidence="1">
    <location>
        <begin position="1"/>
        <end position="35"/>
    </location>
</feature>
<reference evidence="3 4" key="1">
    <citation type="journal article" date="2014" name="Genome Biol. Evol.">
        <title>The secreted proteins of Achlya hypogyna and Thraustotheca clavata identify the ancestral oomycete secretome and reveal gene acquisitions by horizontal gene transfer.</title>
        <authorList>
            <person name="Misner I."/>
            <person name="Blouin N."/>
            <person name="Leonard G."/>
            <person name="Richards T.A."/>
            <person name="Lane C.E."/>
        </authorList>
    </citation>
    <scope>NUCLEOTIDE SEQUENCE [LARGE SCALE GENOMIC DNA]</scope>
    <source>
        <strain evidence="3 4">ATCC 48635</strain>
    </source>
</reference>
<accession>A0A1V9YPT5</accession>